<evidence type="ECO:0000313" key="8">
    <source>
        <dbReference type="Proteomes" id="UP000280073"/>
    </source>
</evidence>
<dbReference type="EMBL" id="RFDI01001357">
    <property type="protein sequence ID" value="RSR45703.1"/>
    <property type="molecule type" value="Genomic_DNA"/>
</dbReference>
<reference evidence="6 8" key="3">
    <citation type="submission" date="2018-10" db="EMBL/GenBank/DDBJ databases">
        <title>GWAS and RNA-Seq identify cryptic mechanisms of antimicrobial resistance in Acinetobacter baumannii.</title>
        <authorList>
            <person name="Sahl J.W."/>
        </authorList>
    </citation>
    <scope>NUCLEOTIDE SEQUENCE [LARGE SCALE GENOMIC DNA]</scope>
    <source>
        <strain evidence="6 8">TG28175</strain>
    </source>
</reference>
<evidence type="ECO:0000313" key="4">
    <source>
        <dbReference type="EMBL" id="MDR8261993.1"/>
    </source>
</evidence>
<accession>A0A0D5YFL9</accession>
<dbReference type="EMBL" id="CP008706">
    <property type="protein sequence ID" value="AKA31075.1"/>
    <property type="molecule type" value="Genomic_DNA"/>
</dbReference>
<evidence type="ECO:0000313" key="5">
    <source>
        <dbReference type="EMBL" id="MVM94027.1"/>
    </source>
</evidence>
<dbReference type="Proteomes" id="UP000032746">
    <property type="component" value="Chromosome"/>
</dbReference>
<protein>
    <submittedName>
        <fullName evidence="3">DUF4760 domain-containing protein</fullName>
    </submittedName>
</protein>
<dbReference type="Proteomes" id="UP000439424">
    <property type="component" value="Unassembled WGS sequence"/>
</dbReference>
<dbReference type="InterPro" id="IPR031876">
    <property type="entry name" value="DUF4760"/>
</dbReference>
<proteinExistence type="predicted"/>
<reference evidence="7" key="2">
    <citation type="submission" date="2015-03" db="EMBL/GenBank/DDBJ databases">
        <authorList>
            <person name="Gallagher L.A."/>
            <person name="Hayden H.S."/>
            <person name="Weiss E.J."/>
            <person name="Hager K.R."/>
            <person name="Ramage E."/>
            <person name="Radey M.R."/>
            <person name="Bydalek R."/>
            <person name="Manoil C."/>
            <person name="Miller S.I."/>
            <person name="Brittnacher M.J."/>
        </authorList>
    </citation>
    <scope>NUCLEOTIDE SEQUENCE [LARGE SCALE GENOMIC DNA]</scope>
    <source>
        <strain evidence="7">AB5075-UW</strain>
    </source>
</reference>
<dbReference type="EMBL" id="VMBB01000027">
    <property type="protein sequence ID" value="MDR8261993.1"/>
    <property type="molecule type" value="Genomic_DNA"/>
</dbReference>
<dbReference type="Proteomes" id="UP000634608">
    <property type="component" value="Unassembled WGS sequence"/>
</dbReference>
<gene>
    <name evidence="2" type="ORF">ABUW_1327</name>
    <name evidence="6" type="ORF">EA686_20430</name>
    <name evidence="4" type="ORF">FPK87_16185</name>
    <name evidence="5" type="ORF">GNY86_21070</name>
    <name evidence="3" type="ORF">IAG11_19130</name>
</gene>
<evidence type="ECO:0000313" key="6">
    <source>
        <dbReference type="EMBL" id="RSR45703.1"/>
    </source>
</evidence>
<dbReference type="OrthoDB" id="6712169at2"/>
<dbReference type="RefSeq" id="WP_000079982.1">
    <property type="nucleotide sequence ID" value="NZ_CABEFM010000013.1"/>
</dbReference>
<name>A0A0D5YFL9_ACIBA</name>
<dbReference type="EMBL" id="WPIP01000416">
    <property type="protein sequence ID" value="MVM94027.1"/>
    <property type="molecule type" value="Genomic_DNA"/>
</dbReference>
<evidence type="ECO:0000313" key="2">
    <source>
        <dbReference type="EMBL" id="AKA31075.1"/>
    </source>
</evidence>
<reference evidence="5 9" key="5">
    <citation type="submission" date="2019-11" db="EMBL/GenBank/DDBJ databases">
        <title>Multidrug-resistant Acinetobacter baumannii moving toward extensively drug-resistant over fifteen years in South of Brazil.</title>
        <authorList>
            <person name="Fedrigo N.H."/>
            <person name="Cerdeira L."/>
            <person name="Fuga B."/>
            <person name="Marini P.V.B."/>
            <person name="Shinohara D.R."/>
            <person name="Carrara-Marroni F.E."/>
            <person name="Lincopan N."/>
            <person name="Tognim M.C.B."/>
        </authorList>
    </citation>
    <scope>NUCLEOTIDE SEQUENCE [LARGE SCALE GENOMIC DNA]</scope>
    <source>
        <strain evidence="5 9">Ac576</strain>
    </source>
</reference>
<feature type="transmembrane region" description="Helical" evidence="1">
    <location>
        <begin position="14"/>
        <end position="34"/>
    </location>
</feature>
<evidence type="ECO:0000313" key="9">
    <source>
        <dbReference type="Proteomes" id="UP000439424"/>
    </source>
</evidence>
<reference evidence="3" key="6">
    <citation type="submission" date="2020-08" db="EMBL/GenBank/DDBJ databases">
        <title>Diversity of carbapenem-resistant Acinetobacter baumannii and bacteriophage-mediated spread of the Oxa23 carbapenemase.</title>
        <authorList>
            <person name="Abouelfetouh A."/>
            <person name="Mattock J."/>
            <person name="Turner D."/>
            <person name="Li E."/>
            <person name="Evans B.A."/>
        </authorList>
    </citation>
    <scope>NUCLEOTIDE SEQUENCE</scope>
    <source>
        <strain evidence="3">A86</strain>
    </source>
</reference>
<evidence type="ECO:0000256" key="1">
    <source>
        <dbReference type="SAM" id="Phobius"/>
    </source>
</evidence>
<dbReference type="PATRIC" id="fig|470.1314.peg.3671"/>
<keyword evidence="1" id="KW-0812">Transmembrane</keyword>
<dbReference type="AlphaFoldDB" id="A0A0D5YFL9"/>
<dbReference type="Proteomes" id="UP000280073">
    <property type="component" value="Unassembled WGS sequence"/>
</dbReference>
<evidence type="ECO:0000313" key="7">
    <source>
        <dbReference type="Proteomes" id="UP000032746"/>
    </source>
</evidence>
<organism evidence="2 7">
    <name type="scientific">Acinetobacter baumannii</name>
    <dbReference type="NCBI Taxonomy" id="470"/>
    <lineage>
        <taxon>Bacteria</taxon>
        <taxon>Pseudomonadati</taxon>
        <taxon>Pseudomonadota</taxon>
        <taxon>Gammaproteobacteria</taxon>
        <taxon>Moraxellales</taxon>
        <taxon>Moraxellaceae</taxon>
        <taxon>Acinetobacter</taxon>
        <taxon>Acinetobacter calcoaceticus/baumannii complex</taxon>
    </lineage>
</organism>
<dbReference type="Pfam" id="PF15956">
    <property type="entry name" value="DUF4760"/>
    <property type="match status" value="1"/>
</dbReference>
<reference evidence="2 7" key="1">
    <citation type="journal article" date="2015" name="J. Bacteriol.">
        <title>Resources for Genetic and Genomic Analysis of Emerging Pathogen Acinetobacter baumannii.</title>
        <authorList>
            <person name="Gallagher L.A."/>
            <person name="Ramage E."/>
            <person name="Weiss E.J."/>
            <person name="Radey M."/>
            <person name="Hayden H.S."/>
            <person name="Held K.G."/>
            <person name="Huse H.K."/>
            <person name="Zurawski D.V."/>
            <person name="Brittnacher M.J."/>
            <person name="Manoil C."/>
        </authorList>
    </citation>
    <scope>NUCLEOTIDE SEQUENCE [LARGE SCALE GENOMIC DNA]</scope>
    <source>
        <strain evidence="2 7">AB5075-UW</strain>
    </source>
</reference>
<dbReference type="EMBL" id="JACSVK010000137">
    <property type="protein sequence ID" value="MBD0221982.1"/>
    <property type="molecule type" value="Genomic_DNA"/>
</dbReference>
<sequence>MAQVQDPTFWGGNIAFWIQTLVFFISALIAIYTLRRNEAQAKKRATVDLVLSETQDMYFRDIKEKFGKYKKQGMNFTKLACEELADNPEENDVIMTILNHYEFIASGIFEKALDEEIYKRMKKGILVRDWKTLEPYVMELRRKENRKAIYAETQRLAEKWEKDKGPSSKFWRR</sequence>
<reference evidence="4" key="4">
    <citation type="submission" date="2019-07" db="EMBL/GenBank/DDBJ databases">
        <title>Biological characteristics of mucoid Acinetobacter baumannii from a general hospital in China.</title>
        <authorList>
            <person name="Hua X."/>
            <person name="Yu Y."/>
        </authorList>
    </citation>
    <scope>NUCLEOTIDE SEQUENCE [LARGE SCALE GENOMIC DNA]</scope>
    <source>
        <strain evidence="4">N41</strain>
    </source>
</reference>
<evidence type="ECO:0000313" key="3">
    <source>
        <dbReference type="EMBL" id="MBD0221982.1"/>
    </source>
</evidence>
<keyword evidence="1" id="KW-0472">Membrane</keyword>
<keyword evidence="1" id="KW-1133">Transmembrane helix</keyword>